<reference evidence="1 2" key="1">
    <citation type="journal article" date="2019" name="Sci. Rep.">
        <title>Orb-weaving spider Araneus ventricosus genome elucidates the spidroin gene catalogue.</title>
        <authorList>
            <person name="Kono N."/>
            <person name="Nakamura H."/>
            <person name="Ohtoshi R."/>
            <person name="Moran D.A.P."/>
            <person name="Shinohara A."/>
            <person name="Yoshida Y."/>
            <person name="Fujiwara M."/>
            <person name="Mori M."/>
            <person name="Tomita M."/>
            <person name="Arakawa K."/>
        </authorList>
    </citation>
    <scope>NUCLEOTIDE SEQUENCE [LARGE SCALE GENOMIC DNA]</scope>
</reference>
<keyword evidence="2" id="KW-1185">Reference proteome</keyword>
<evidence type="ECO:0000313" key="1">
    <source>
        <dbReference type="EMBL" id="GBO39313.1"/>
    </source>
</evidence>
<protein>
    <submittedName>
        <fullName evidence="1">Uncharacterized protein</fullName>
    </submittedName>
</protein>
<dbReference type="AlphaFoldDB" id="A0A4Y2WP80"/>
<organism evidence="1 2">
    <name type="scientific">Araneus ventricosus</name>
    <name type="common">Orbweaver spider</name>
    <name type="synonym">Epeira ventricosa</name>
    <dbReference type="NCBI Taxonomy" id="182803"/>
    <lineage>
        <taxon>Eukaryota</taxon>
        <taxon>Metazoa</taxon>
        <taxon>Ecdysozoa</taxon>
        <taxon>Arthropoda</taxon>
        <taxon>Chelicerata</taxon>
        <taxon>Arachnida</taxon>
        <taxon>Araneae</taxon>
        <taxon>Araneomorphae</taxon>
        <taxon>Entelegynae</taxon>
        <taxon>Araneoidea</taxon>
        <taxon>Araneidae</taxon>
        <taxon>Araneus</taxon>
    </lineage>
</organism>
<dbReference type="Proteomes" id="UP000499080">
    <property type="component" value="Unassembled WGS sequence"/>
</dbReference>
<comment type="caution">
    <text evidence="1">The sequence shown here is derived from an EMBL/GenBank/DDBJ whole genome shotgun (WGS) entry which is preliminary data.</text>
</comment>
<sequence>MGRPHIDRVKDGHSGGDCTRAFAAHGSTLQPIHLGRPFIQTPCKSRNQSLLSSRVTVFTPPPAFKSESSPRFPERASLHLPPYYGFRFCERDSLKFFTVVFQFYDPPRRMKNRTEAVGKQPFLRLKLHSFELHSGAAHDWRDFLIWLFFAFSQ</sequence>
<dbReference type="EMBL" id="BGPR01064322">
    <property type="protein sequence ID" value="GBO39313.1"/>
    <property type="molecule type" value="Genomic_DNA"/>
</dbReference>
<name>A0A4Y2WP80_ARAVE</name>
<accession>A0A4Y2WP80</accession>
<gene>
    <name evidence="1" type="ORF">AVEN_169172_1</name>
</gene>
<evidence type="ECO:0000313" key="2">
    <source>
        <dbReference type="Proteomes" id="UP000499080"/>
    </source>
</evidence>
<proteinExistence type="predicted"/>